<name>A0A0D7B0V7_9AGAR</name>
<organism evidence="1 2">
    <name type="scientific">Cylindrobasidium torrendii FP15055 ss-10</name>
    <dbReference type="NCBI Taxonomy" id="1314674"/>
    <lineage>
        <taxon>Eukaryota</taxon>
        <taxon>Fungi</taxon>
        <taxon>Dikarya</taxon>
        <taxon>Basidiomycota</taxon>
        <taxon>Agaricomycotina</taxon>
        <taxon>Agaricomycetes</taxon>
        <taxon>Agaricomycetidae</taxon>
        <taxon>Agaricales</taxon>
        <taxon>Marasmiineae</taxon>
        <taxon>Physalacriaceae</taxon>
        <taxon>Cylindrobasidium</taxon>
    </lineage>
</organism>
<accession>A0A0D7B0V7</accession>
<dbReference type="PANTHER" id="PTHR40462:SF1">
    <property type="entry name" value="EXPRESSED PROTEIN"/>
    <property type="match status" value="1"/>
</dbReference>
<protein>
    <submittedName>
        <fullName evidence="1">Uncharacterized protein</fullName>
    </submittedName>
</protein>
<dbReference type="PANTHER" id="PTHR40462">
    <property type="entry name" value="CHROMOSOME 1, WHOLE GENOME SHOTGUN SEQUENCE"/>
    <property type="match status" value="1"/>
</dbReference>
<keyword evidence="2" id="KW-1185">Reference proteome</keyword>
<sequence length="100" mass="11387">MEGLNLREKTPEPEKKEQGLGAKINAALGGGHAAETEEDHLDKAIDFVQEHILKKGDQSHESFVEQMKDDQIASFVRKQYKERTGHEFPLKEAKKEEKDN</sequence>
<proteinExistence type="predicted"/>
<dbReference type="AlphaFoldDB" id="A0A0D7B0V7"/>
<evidence type="ECO:0000313" key="1">
    <source>
        <dbReference type="EMBL" id="KIY64122.1"/>
    </source>
</evidence>
<gene>
    <name evidence="1" type="ORF">CYLTODRAFT_358955</name>
</gene>
<dbReference type="Proteomes" id="UP000054007">
    <property type="component" value="Unassembled WGS sequence"/>
</dbReference>
<evidence type="ECO:0000313" key="2">
    <source>
        <dbReference type="Proteomes" id="UP000054007"/>
    </source>
</evidence>
<dbReference type="EMBL" id="KN880653">
    <property type="protein sequence ID" value="KIY64122.1"/>
    <property type="molecule type" value="Genomic_DNA"/>
</dbReference>
<dbReference type="OrthoDB" id="3050608at2759"/>
<reference evidence="1 2" key="1">
    <citation type="journal article" date="2015" name="Fungal Genet. Biol.">
        <title>Evolution of novel wood decay mechanisms in Agaricales revealed by the genome sequences of Fistulina hepatica and Cylindrobasidium torrendii.</title>
        <authorList>
            <person name="Floudas D."/>
            <person name="Held B.W."/>
            <person name="Riley R."/>
            <person name="Nagy L.G."/>
            <person name="Koehler G."/>
            <person name="Ransdell A.S."/>
            <person name="Younus H."/>
            <person name="Chow J."/>
            <person name="Chiniquy J."/>
            <person name="Lipzen A."/>
            <person name="Tritt A."/>
            <person name="Sun H."/>
            <person name="Haridas S."/>
            <person name="LaButti K."/>
            <person name="Ohm R.A."/>
            <person name="Kues U."/>
            <person name="Blanchette R.A."/>
            <person name="Grigoriev I.V."/>
            <person name="Minto R.E."/>
            <person name="Hibbett D.S."/>
        </authorList>
    </citation>
    <scope>NUCLEOTIDE SEQUENCE [LARGE SCALE GENOMIC DNA]</scope>
    <source>
        <strain evidence="1 2">FP15055 ss-10</strain>
    </source>
</reference>